<gene>
    <name evidence="3" type="ORF">IV454_25660</name>
</gene>
<dbReference type="InterPro" id="IPR038678">
    <property type="entry name" value="Spondin_N_sf"/>
</dbReference>
<name>A0AA48WJD0_9BURK</name>
<evidence type="ECO:0000259" key="2">
    <source>
        <dbReference type="Pfam" id="PF06468"/>
    </source>
</evidence>
<accession>A0AA48WJD0</accession>
<organism evidence="3 4">
    <name type="scientific">Massilia antarctica</name>
    <dbReference type="NCBI Taxonomy" id="2765360"/>
    <lineage>
        <taxon>Bacteria</taxon>
        <taxon>Pseudomonadati</taxon>
        <taxon>Pseudomonadota</taxon>
        <taxon>Betaproteobacteria</taxon>
        <taxon>Burkholderiales</taxon>
        <taxon>Oxalobacteraceae</taxon>
        <taxon>Telluria group</taxon>
        <taxon>Massilia</taxon>
    </lineage>
</organism>
<evidence type="ECO:0000256" key="1">
    <source>
        <dbReference type="SAM" id="SignalP"/>
    </source>
</evidence>
<feature type="domain" description="Spondin" evidence="2">
    <location>
        <begin position="38"/>
        <end position="157"/>
    </location>
</feature>
<dbReference type="Gene3D" id="2.60.40.2130">
    <property type="entry name" value="F-spondin domain"/>
    <property type="match status" value="1"/>
</dbReference>
<reference evidence="3 4" key="1">
    <citation type="submission" date="2020-11" db="EMBL/GenBank/DDBJ databases">
        <authorList>
            <person name="Sun Q."/>
        </authorList>
    </citation>
    <scope>NUCLEOTIDE SEQUENCE [LARGE SCALE GENOMIC DNA]</scope>
    <source>
        <strain evidence="3 4">P8398</strain>
    </source>
</reference>
<dbReference type="Pfam" id="PF06468">
    <property type="entry name" value="Spond_N"/>
    <property type="match status" value="1"/>
</dbReference>
<keyword evidence="1" id="KW-0732">Signal</keyword>
<dbReference type="NCBIfam" id="NF038123">
    <property type="entry name" value="NF038123_dom"/>
    <property type="match status" value="1"/>
</dbReference>
<evidence type="ECO:0000313" key="4">
    <source>
        <dbReference type="Proteomes" id="UP000662888"/>
    </source>
</evidence>
<dbReference type="InterPro" id="IPR009465">
    <property type="entry name" value="Spondin_N"/>
</dbReference>
<sequence>MTGLKAAIAASALIALHGAAQAAELSITVTNLTRATWLTPLLVTAHPAAFKSFTAGTAASVEIQQIGEAGNTAPMEAILPAGSSKSVNPNNGPLKPGATSLPAKLLGGAGTTNTQLSILAMLVPTNDGFVAMNAIDIPTMPGSYVYMLNAYDAGTEANDEKAAVAGGINQPGMIFPPFLNDDSGKLTPTINTHAAGFANATKEGYVHIHRGILGSAPGGPSALDNTVYRWLNPVARVVLTVK</sequence>
<dbReference type="EMBL" id="CP065053">
    <property type="protein sequence ID" value="QPI53426.1"/>
    <property type="molecule type" value="Genomic_DNA"/>
</dbReference>
<evidence type="ECO:0000313" key="3">
    <source>
        <dbReference type="EMBL" id="QPI53426.1"/>
    </source>
</evidence>
<feature type="chain" id="PRO_5046489760" evidence="1">
    <location>
        <begin position="23"/>
        <end position="242"/>
    </location>
</feature>
<keyword evidence="4" id="KW-1185">Reference proteome</keyword>
<protein>
    <submittedName>
        <fullName evidence="3">Spondin domain-containing protein</fullName>
    </submittedName>
</protein>
<feature type="signal peptide" evidence="1">
    <location>
        <begin position="1"/>
        <end position="22"/>
    </location>
</feature>
<proteinExistence type="predicted"/>
<dbReference type="Proteomes" id="UP000662888">
    <property type="component" value="Chromosome"/>
</dbReference>